<dbReference type="EMBL" id="CM039174">
    <property type="protein sequence ID" value="KAH9752015.1"/>
    <property type="molecule type" value="Genomic_DNA"/>
</dbReference>
<name>A0ACB8KC71_CITSI</name>
<dbReference type="Proteomes" id="UP000829398">
    <property type="component" value="Chromosome 5"/>
</dbReference>
<gene>
    <name evidence="1" type="ORF">KPL71_014524</name>
</gene>
<accession>A0ACB8KC71</accession>
<organism evidence="1 2">
    <name type="scientific">Citrus sinensis</name>
    <name type="common">Sweet orange</name>
    <name type="synonym">Citrus aurantium var. sinensis</name>
    <dbReference type="NCBI Taxonomy" id="2711"/>
    <lineage>
        <taxon>Eukaryota</taxon>
        <taxon>Viridiplantae</taxon>
        <taxon>Streptophyta</taxon>
        <taxon>Embryophyta</taxon>
        <taxon>Tracheophyta</taxon>
        <taxon>Spermatophyta</taxon>
        <taxon>Magnoliopsida</taxon>
        <taxon>eudicotyledons</taxon>
        <taxon>Gunneridae</taxon>
        <taxon>Pentapetalae</taxon>
        <taxon>rosids</taxon>
        <taxon>malvids</taxon>
        <taxon>Sapindales</taxon>
        <taxon>Rutaceae</taxon>
        <taxon>Aurantioideae</taxon>
        <taxon>Citrus</taxon>
    </lineage>
</organism>
<keyword evidence="2" id="KW-1185">Reference proteome</keyword>
<comment type="caution">
    <text evidence="1">The sequence shown here is derived from an EMBL/GenBank/DDBJ whole genome shotgun (WGS) entry which is preliminary data.</text>
</comment>
<protein>
    <submittedName>
        <fullName evidence="1">Uncharacterized protein</fullName>
    </submittedName>
</protein>
<reference evidence="2" key="1">
    <citation type="journal article" date="2023" name="Hortic. Res.">
        <title>A chromosome-level phased genome enabling allele-level studies in sweet orange: a case study on citrus Huanglongbing tolerance.</title>
        <authorList>
            <person name="Wu B."/>
            <person name="Yu Q."/>
            <person name="Deng Z."/>
            <person name="Duan Y."/>
            <person name="Luo F."/>
            <person name="Gmitter F. Jr."/>
        </authorList>
    </citation>
    <scope>NUCLEOTIDE SEQUENCE [LARGE SCALE GENOMIC DNA]</scope>
    <source>
        <strain evidence="2">cv. Valencia</strain>
    </source>
</reference>
<evidence type="ECO:0000313" key="1">
    <source>
        <dbReference type="EMBL" id="KAH9752015.1"/>
    </source>
</evidence>
<proteinExistence type="predicted"/>
<sequence>MDSSNIPQDDNAHTLGTNERKKRGPTMMPKIVKGTSNGKKFQVNFNYKGQPIGKMRPKLSSMVGVWSRSLVPIMYTTWKKVPIEVKNKLWACVTAKFDVGEDRKRFIMLKFNKTWKPFKYKLTTYVKEHIDEPELLRHPPTGQEWGLIPQEDWNQFVESRKSVEFKNLSESQTEWRNKVPLNHGLSRGGYVGLEERIQRATGVYAPVPREDLWVEARKTKNGEFRSEDVKEKAEKITDLKKQVADGDISFQPGEDILTMALEKPEHPGRVQATGDGVTITSYFGRAKRKSIAIDIENIVEEKVGKIVTQRMIEFRKEFMKEFMKEFNDSQFPPNRLQSDRDSCSDLGERQDQGRPVAKDQSTPIARLSKGTFCKLALGDDLNIVAQGTMFMDNESNATVHGMPLASTDVCVSIDVAFQKNAILPRPVRDELILVSHAIGSIVAWPKKFVITSNNEVSKFVSQDVASSSMPPIVKSLFSFAKNVMHPSGSIIINFDPNMFASATEMMFLGRDDILQFCRMEQISISVIKLYMRLLFENIKRCNLEKRFKFVDPEFFANGSAHDSEEKAKKLGDIMESIDPTQLIIFPYNESAHWMLTVIDSYEGQCYFFDSIGHDPCQNLKELINSTAHGKINRKHCIWKPMKCPRQPKYVEHCGYYVMKYMWDIVANTNVSIPEKFVKIQSYTQREIDEVRCEWARSLAAV</sequence>
<evidence type="ECO:0000313" key="2">
    <source>
        <dbReference type="Proteomes" id="UP000829398"/>
    </source>
</evidence>